<evidence type="ECO:0000259" key="3">
    <source>
        <dbReference type="PROSITE" id="PS51755"/>
    </source>
</evidence>
<keyword evidence="5" id="KW-1185">Reference proteome</keyword>
<dbReference type="Pfam" id="PF00486">
    <property type="entry name" value="Trans_reg_C"/>
    <property type="match status" value="1"/>
</dbReference>
<dbReference type="InterPro" id="IPR036388">
    <property type="entry name" value="WH-like_DNA-bd_sf"/>
</dbReference>
<protein>
    <submittedName>
        <fullName evidence="4">CadC family transcriptional regulator</fullName>
    </submittedName>
</protein>
<dbReference type="InterPro" id="IPR001867">
    <property type="entry name" value="OmpR/PhoB-type_DNA-bd"/>
</dbReference>
<keyword evidence="1 2" id="KW-0238">DNA-binding</keyword>
<dbReference type="Proteomes" id="UP000761574">
    <property type="component" value="Unassembled WGS sequence"/>
</dbReference>
<comment type="caution">
    <text evidence="4">The sequence shown here is derived from an EMBL/GenBank/DDBJ whole genome shotgun (WGS) entry which is preliminary data.</text>
</comment>
<dbReference type="EMBL" id="BPFB01000001">
    <property type="protein sequence ID" value="GIU41755.1"/>
    <property type="molecule type" value="Genomic_DNA"/>
</dbReference>
<dbReference type="Gene3D" id="1.10.10.10">
    <property type="entry name" value="Winged helix-like DNA-binding domain superfamily/Winged helix DNA-binding domain"/>
    <property type="match status" value="1"/>
</dbReference>
<evidence type="ECO:0000256" key="2">
    <source>
        <dbReference type="PROSITE-ProRule" id="PRU01091"/>
    </source>
</evidence>
<evidence type="ECO:0000313" key="4">
    <source>
        <dbReference type="EMBL" id="GIU41755.1"/>
    </source>
</evidence>
<evidence type="ECO:0000313" key="5">
    <source>
        <dbReference type="Proteomes" id="UP000761574"/>
    </source>
</evidence>
<dbReference type="InterPro" id="IPR016032">
    <property type="entry name" value="Sig_transdc_resp-reg_C-effctor"/>
</dbReference>
<dbReference type="PROSITE" id="PS51755">
    <property type="entry name" value="OMPR_PHOB"/>
    <property type="match status" value="1"/>
</dbReference>
<accession>A0ABQ4P2L7</accession>
<sequence>MQLTPELRLNVAQQQLYNRHTFSCIDLSYAETAILQQLLSQQGELVTKDVLMQVGWPNRVVAPSSLQQCISMLRKKLADQPNIELKTVPRHGYLLQLPHQPSVTKPLARPSIPMLLAVALLCSVILGYLAYTQQQPQLHAYQERGLISTLSGVQGSFTLLTSVGDNTIDNNMATQRLHQQLLDQPSSPPPFNTFHGLALFSANRDSIAICPNYQEGQCPGNQLINISGDAERAGHLALSDFMSTKIRMEQKTYNKLAIPELQQHQGQLKEQMYHGDLYFSVQDNRLVRSDIRISLVEISADQGIFYFAACITDEDCYSTPTRYEIRGHFSRSSEIWPQRRVERYDISINNTELSSPNALTDTAQRIYLALRKQHLTQKALTFYRLYQDDGTAIWQLPLAGDNLVWMQRHTLQL</sequence>
<dbReference type="RefSeq" id="WP_119978772.1">
    <property type="nucleotide sequence ID" value="NZ_BPFB01000001.1"/>
</dbReference>
<name>A0ABQ4P2L7_9GAMM</name>
<gene>
    <name evidence="4" type="ORF">TUM4630_01140</name>
</gene>
<feature type="domain" description="OmpR/PhoB-type" evidence="3">
    <location>
        <begin position="1"/>
        <end position="97"/>
    </location>
</feature>
<evidence type="ECO:0000256" key="1">
    <source>
        <dbReference type="ARBA" id="ARBA00023125"/>
    </source>
</evidence>
<dbReference type="CDD" id="cd00383">
    <property type="entry name" value="trans_reg_C"/>
    <property type="match status" value="1"/>
</dbReference>
<proteinExistence type="predicted"/>
<reference evidence="4 5" key="1">
    <citation type="submission" date="2021-05" db="EMBL/GenBank/DDBJ databases">
        <title>Molecular characterization for Shewanella algae harboring chromosomal blaOXA-55-like strains isolated from clinical and environment sample.</title>
        <authorList>
            <person name="Ohama Y."/>
            <person name="Aoki K."/>
            <person name="Harada S."/>
            <person name="Moriya K."/>
            <person name="Ishii Y."/>
            <person name="Tateda K."/>
        </authorList>
    </citation>
    <scope>NUCLEOTIDE SEQUENCE [LARGE SCALE GENOMIC DNA]</scope>
    <source>
        <strain evidence="4 5">LMG 23746</strain>
    </source>
</reference>
<feature type="DNA-binding region" description="OmpR/PhoB-type" evidence="2">
    <location>
        <begin position="1"/>
        <end position="97"/>
    </location>
</feature>
<organism evidence="4 5">
    <name type="scientific">Shewanella algidipiscicola</name>
    <dbReference type="NCBI Taxonomy" id="614070"/>
    <lineage>
        <taxon>Bacteria</taxon>
        <taxon>Pseudomonadati</taxon>
        <taxon>Pseudomonadota</taxon>
        <taxon>Gammaproteobacteria</taxon>
        <taxon>Alteromonadales</taxon>
        <taxon>Shewanellaceae</taxon>
        <taxon>Shewanella</taxon>
    </lineage>
</organism>
<dbReference type="SMART" id="SM00862">
    <property type="entry name" value="Trans_reg_C"/>
    <property type="match status" value="1"/>
</dbReference>
<dbReference type="SUPFAM" id="SSF46894">
    <property type="entry name" value="C-terminal effector domain of the bipartite response regulators"/>
    <property type="match status" value="1"/>
</dbReference>